<proteinExistence type="inferred from homology"/>
<dbReference type="PANTHER" id="PTHR32268">
    <property type="entry name" value="HOMOSERINE O-ACETYLTRANSFERASE"/>
    <property type="match status" value="1"/>
</dbReference>
<keyword evidence="4 7" id="KW-0808">Transferase</keyword>
<dbReference type="InterPro" id="IPR008220">
    <property type="entry name" value="HAT_MetX-like"/>
</dbReference>
<comment type="subcellular location">
    <subcellularLocation>
        <location evidence="7">Cytoplasm</location>
    </subcellularLocation>
</comment>
<evidence type="ECO:0000256" key="5">
    <source>
        <dbReference type="ARBA" id="ARBA00023167"/>
    </source>
</evidence>
<comment type="pathway">
    <text evidence="7">Amino-acid biosynthesis; L-methionine biosynthesis via de novo pathway; O-succinyl-L-homoserine from L-homoserine: step 1/1.</text>
</comment>
<comment type="function">
    <text evidence="7">Transfers a succinyl group from succinyl-CoA to L-homoserine, forming succinyl-L-homoserine.</text>
</comment>
<feature type="binding site" evidence="7">
    <location>
        <position position="351"/>
    </location>
    <ligand>
        <name>substrate</name>
    </ligand>
</feature>
<keyword evidence="2 7" id="KW-0963">Cytoplasm</keyword>
<keyword evidence="3 7" id="KW-0028">Amino-acid biosynthesis</keyword>
<dbReference type="Gene3D" id="3.40.50.1820">
    <property type="entry name" value="alpha/beta hydrolase"/>
    <property type="match status" value="1"/>
</dbReference>
<evidence type="ECO:0000256" key="2">
    <source>
        <dbReference type="ARBA" id="ARBA00022490"/>
    </source>
</evidence>
<comment type="subunit">
    <text evidence="1 7">Homodimer.</text>
</comment>
<dbReference type="GO" id="GO:0004414">
    <property type="term" value="F:homoserine O-acetyltransferase activity"/>
    <property type="evidence" value="ECO:0007669"/>
    <property type="project" value="UniProtKB-ARBA"/>
</dbReference>
<dbReference type="STRING" id="717773.Thicy_0334"/>
<keyword evidence="5 7" id="KW-0486">Methionine biosynthesis</keyword>
<dbReference type="InterPro" id="IPR000073">
    <property type="entry name" value="AB_hydrolase_1"/>
</dbReference>
<feature type="active site" evidence="7 8">
    <location>
        <position position="350"/>
    </location>
</feature>
<dbReference type="Proteomes" id="UP000009232">
    <property type="component" value="Chromosome"/>
</dbReference>
<evidence type="ECO:0000259" key="9">
    <source>
        <dbReference type="Pfam" id="PF00561"/>
    </source>
</evidence>
<comment type="catalytic activity">
    <reaction evidence="7">
        <text>L-homoserine + succinyl-CoA = O-succinyl-L-homoserine + CoA</text>
        <dbReference type="Rhea" id="RHEA:22008"/>
        <dbReference type="ChEBI" id="CHEBI:57287"/>
        <dbReference type="ChEBI" id="CHEBI:57292"/>
        <dbReference type="ChEBI" id="CHEBI:57476"/>
        <dbReference type="ChEBI" id="CHEBI:57661"/>
        <dbReference type="EC" id="2.3.1.46"/>
    </reaction>
</comment>
<dbReference type="KEGG" id="tcy:Thicy_0334"/>
<evidence type="ECO:0000256" key="8">
    <source>
        <dbReference type="PIRSR" id="PIRSR000443-1"/>
    </source>
</evidence>
<keyword evidence="6 7" id="KW-0012">Acyltransferase</keyword>
<accession>F6DAE4</accession>
<organism evidence="10 11">
    <name type="scientific">Thiomicrospira cyclica (strain DSM 14477 / JCM 11371 / ALM1)</name>
    <name type="common">Thioalkalimicrobium cyclicum</name>
    <dbReference type="NCBI Taxonomy" id="717773"/>
    <lineage>
        <taxon>Bacteria</taxon>
        <taxon>Pseudomonadati</taxon>
        <taxon>Pseudomonadota</taxon>
        <taxon>Gammaproteobacteria</taxon>
        <taxon>Thiotrichales</taxon>
        <taxon>Piscirickettsiaceae</taxon>
        <taxon>Thiomicrospira</taxon>
    </lineage>
</organism>
<feature type="site" description="Important for acyl-CoA specificity" evidence="7">
    <location>
        <position position="319"/>
    </location>
</feature>
<dbReference type="Pfam" id="PF00561">
    <property type="entry name" value="Abhydrolase_1"/>
    <property type="match status" value="1"/>
</dbReference>
<dbReference type="EMBL" id="CP002776">
    <property type="protein sequence ID" value="AEG31110.1"/>
    <property type="molecule type" value="Genomic_DNA"/>
</dbReference>
<dbReference type="HOGENOM" id="CLU_028760_1_2_6"/>
<comment type="caution">
    <text evidence="7">Lacks conserved residue(s) required for the propagation of feature annotation.</text>
</comment>
<dbReference type="GO" id="GO:0008899">
    <property type="term" value="F:homoserine O-succinyltransferase activity"/>
    <property type="evidence" value="ECO:0007669"/>
    <property type="project" value="UniProtKB-UniRule"/>
</dbReference>
<evidence type="ECO:0000256" key="7">
    <source>
        <dbReference type="HAMAP-Rule" id="MF_00296"/>
    </source>
</evidence>
<keyword evidence="11" id="KW-1185">Reference proteome</keyword>
<name>F6DAE4_THICA</name>
<dbReference type="OrthoDB" id="9800754at2"/>
<feature type="binding site" evidence="7">
    <location>
        <position position="220"/>
    </location>
    <ligand>
        <name>substrate</name>
    </ligand>
</feature>
<dbReference type="EC" id="2.3.1.46" evidence="7"/>
<evidence type="ECO:0000256" key="6">
    <source>
        <dbReference type="ARBA" id="ARBA00023315"/>
    </source>
</evidence>
<dbReference type="HAMAP" id="MF_00296">
    <property type="entry name" value="MetX_acyltransf"/>
    <property type="match status" value="1"/>
</dbReference>
<evidence type="ECO:0000313" key="11">
    <source>
        <dbReference type="Proteomes" id="UP000009232"/>
    </source>
</evidence>
<dbReference type="PANTHER" id="PTHR32268:SF11">
    <property type="entry name" value="HOMOSERINE O-ACETYLTRANSFERASE"/>
    <property type="match status" value="1"/>
</dbReference>
<reference evidence="10 11" key="1">
    <citation type="submission" date="2011-05" db="EMBL/GenBank/DDBJ databases">
        <title>Complete sequence of Thioalkalimicrobium cyclicum ALM1.</title>
        <authorList>
            <consortium name="US DOE Joint Genome Institute"/>
            <person name="Lucas S."/>
            <person name="Han J."/>
            <person name="Lapidus A."/>
            <person name="Cheng J.-F."/>
            <person name="Goodwin L."/>
            <person name="Pitluck S."/>
            <person name="Peters L."/>
            <person name="Mikhailova N."/>
            <person name="Davenport K."/>
            <person name="Han C."/>
            <person name="Tapia R."/>
            <person name="Land M."/>
            <person name="Hauser L."/>
            <person name="Kyrpides N."/>
            <person name="Ivanova N."/>
            <person name="Pagani I."/>
            <person name="Kappler U."/>
            <person name="Woyke T."/>
        </authorList>
    </citation>
    <scope>NUCLEOTIDE SEQUENCE [LARGE SCALE GENOMIC DNA]</scope>
    <source>
        <strain evidence="11">DSM 14477 / JCM 11371 / ALM1</strain>
    </source>
</reference>
<comment type="similarity">
    <text evidence="7">Belongs to the AB hydrolase superfamily. MetX family.</text>
</comment>
<feature type="active site" description="Nucleophile" evidence="7 8">
    <location>
        <position position="150"/>
    </location>
</feature>
<evidence type="ECO:0000313" key="10">
    <source>
        <dbReference type="EMBL" id="AEG31110.1"/>
    </source>
</evidence>
<dbReference type="NCBIfam" id="TIGR01392">
    <property type="entry name" value="homoserO_Ac_trn"/>
    <property type="match status" value="1"/>
</dbReference>
<dbReference type="RefSeq" id="WP_013834891.1">
    <property type="nucleotide sequence ID" value="NC_015581.1"/>
</dbReference>
<dbReference type="GO" id="GO:0005737">
    <property type="term" value="C:cytoplasm"/>
    <property type="evidence" value="ECO:0007669"/>
    <property type="project" value="UniProtKB-SubCell"/>
</dbReference>
<dbReference type="PIRSF" id="PIRSF000443">
    <property type="entry name" value="Homoser_Ac_trans"/>
    <property type="match status" value="1"/>
</dbReference>
<dbReference type="GO" id="GO:0009092">
    <property type="term" value="P:homoserine metabolic process"/>
    <property type="evidence" value="ECO:0007669"/>
    <property type="project" value="TreeGrafter"/>
</dbReference>
<evidence type="ECO:0000256" key="4">
    <source>
        <dbReference type="ARBA" id="ARBA00022679"/>
    </source>
</evidence>
<protein>
    <recommendedName>
        <fullName evidence="7">Homoserine O-succinyltransferase</fullName>
        <shortName evidence="7">HST</shortName>
        <ecNumber evidence="7">2.3.1.46</ecNumber>
    </recommendedName>
    <alternativeName>
        <fullName evidence="7">Homoserine transsuccinylase</fullName>
        <shortName evidence="7">HTS</shortName>
    </alternativeName>
</protein>
<dbReference type="AlphaFoldDB" id="F6DAE4"/>
<sequence length="377" mass="41976">MNETDYVKPQTLQVSMPLQLVSGAELPSYDLVYETYGELNADASNAVLICHALSGDHHVTGYYEGDTKPGWWSDYIGPGKPVDTNEFFVVCSNNLGGCRGSSGPASLNPATGKVYGPDFPIVTCRDWVNSQNTLRQHLGIEQWAAVIGGSMGGMQVMQWAIDHPDKLRHALVIAAAPKLSAQNIAFNEVARRAIMTDPEFNGGRFIEAGTTPKGGLALARMLGHLTYLSDDMMGAKFGRELRSESLKYSFDVEFQVESYLRYQGEKFATKQNFDANTYLLMTKALDYFDPAAEFDNNLSAAFAQTQASFLVVSFTSDWRFSPTRSREIVRALLDNDRAVSYAEIESEHGHDAFLLPNTHYEGIFRAYMNRIKQEWHA</sequence>
<evidence type="ECO:0000256" key="3">
    <source>
        <dbReference type="ARBA" id="ARBA00022605"/>
    </source>
</evidence>
<evidence type="ECO:0000256" key="1">
    <source>
        <dbReference type="ARBA" id="ARBA00011738"/>
    </source>
</evidence>
<dbReference type="GO" id="GO:0009086">
    <property type="term" value="P:methionine biosynthetic process"/>
    <property type="evidence" value="ECO:0007669"/>
    <property type="project" value="UniProtKB-UniRule"/>
</dbReference>
<dbReference type="eggNOG" id="COG2021">
    <property type="taxonomic scope" value="Bacteria"/>
</dbReference>
<dbReference type="Gene3D" id="1.10.1740.110">
    <property type="match status" value="1"/>
</dbReference>
<dbReference type="NCBIfam" id="NF001209">
    <property type="entry name" value="PRK00175.1"/>
    <property type="match status" value="1"/>
</dbReference>
<dbReference type="InterPro" id="IPR029058">
    <property type="entry name" value="AB_hydrolase_fold"/>
</dbReference>
<feature type="domain" description="AB hydrolase-1" evidence="9">
    <location>
        <begin position="45"/>
        <end position="354"/>
    </location>
</feature>
<dbReference type="UniPathway" id="UPA00051">
    <property type="reaction ID" value="UER00075"/>
</dbReference>
<gene>
    <name evidence="7" type="primary">metXS</name>
    <name evidence="10" type="ordered locus">Thicy_0334</name>
</gene>
<feature type="active site" evidence="7 8">
    <location>
        <position position="317"/>
    </location>
</feature>
<dbReference type="FunFam" id="1.10.1740.110:FF:000001">
    <property type="entry name" value="Homoserine O-acetyltransferase"/>
    <property type="match status" value="1"/>
</dbReference>
<dbReference type="SUPFAM" id="SSF53474">
    <property type="entry name" value="alpha/beta-Hydrolases"/>
    <property type="match status" value="1"/>
</dbReference>